<reference evidence="12 14" key="1">
    <citation type="submission" date="2015-09" db="EMBL/GenBank/DDBJ databases">
        <title>Identification and resolution of microdiversity through metagenomic sequencing of parallel consortia.</title>
        <authorList>
            <person name="Nelson W.C."/>
            <person name="Romine M.F."/>
            <person name="Lindemann S.R."/>
        </authorList>
    </citation>
    <scope>NUCLEOTIDE SEQUENCE [LARGE SCALE GENOMIC DNA]</scope>
    <source>
        <strain evidence="12">HL-109</strain>
    </source>
</reference>
<dbReference type="GO" id="GO:0005737">
    <property type="term" value="C:cytoplasm"/>
    <property type="evidence" value="ECO:0007669"/>
    <property type="project" value="UniProtKB-SubCell"/>
</dbReference>
<dbReference type="GO" id="GO:0005524">
    <property type="term" value="F:ATP binding"/>
    <property type="evidence" value="ECO:0007669"/>
    <property type="project" value="UniProtKB-UniRule"/>
</dbReference>
<feature type="domain" description="Mur ligase N-terminal catalytic" evidence="9">
    <location>
        <begin position="33"/>
        <end position="109"/>
    </location>
</feature>
<evidence type="ECO:0000256" key="5">
    <source>
        <dbReference type="ARBA" id="ARBA00023306"/>
    </source>
</evidence>
<keyword evidence="7" id="KW-0460">Magnesium</keyword>
<dbReference type="InterPro" id="IPR036615">
    <property type="entry name" value="Mur_ligase_C_dom_sf"/>
</dbReference>
<dbReference type="Proteomes" id="UP000050497">
    <property type="component" value="Unassembled WGS sequence"/>
</dbReference>
<proteinExistence type="inferred from homology"/>
<dbReference type="Pfam" id="PF08245">
    <property type="entry name" value="Mur_ligase_M"/>
    <property type="match status" value="1"/>
</dbReference>
<organism evidence="12 14">
    <name type="scientific">Saliniramus fredricksonii</name>
    <dbReference type="NCBI Taxonomy" id="1653334"/>
    <lineage>
        <taxon>Bacteria</taxon>
        <taxon>Pseudomonadati</taxon>
        <taxon>Pseudomonadota</taxon>
        <taxon>Alphaproteobacteria</taxon>
        <taxon>Hyphomicrobiales</taxon>
        <taxon>Salinarimonadaceae</taxon>
        <taxon>Saliniramus</taxon>
    </lineage>
</organism>
<comment type="function">
    <text evidence="7">Catalyzes the addition of meso-diaminopimelic acid to the nucleotide precursor UDP-N-acetylmuramoyl-L-alanyl-D-glutamate (UMAG) in the biosynthesis of bacterial cell-wall peptidoglycan.</text>
</comment>
<dbReference type="Pfam" id="PF02875">
    <property type="entry name" value="Mur_ligase_C"/>
    <property type="match status" value="1"/>
</dbReference>
<dbReference type="InterPro" id="IPR013221">
    <property type="entry name" value="Mur_ligase_cen"/>
</dbReference>
<feature type="binding site" evidence="7">
    <location>
        <position position="198"/>
    </location>
    <ligand>
        <name>UDP-N-acetyl-alpha-D-muramoyl-L-alanyl-D-glutamate</name>
        <dbReference type="ChEBI" id="CHEBI:83900"/>
    </ligand>
</feature>
<feature type="binding site" evidence="7">
    <location>
        <position position="196"/>
    </location>
    <ligand>
        <name>UDP-N-acetyl-alpha-D-muramoyl-L-alanyl-D-glutamate</name>
        <dbReference type="ChEBI" id="CHEBI:83900"/>
    </ligand>
</feature>
<comment type="caution">
    <text evidence="12">The sequence shown here is derived from an EMBL/GenBank/DDBJ whole genome shotgun (WGS) entry which is preliminary data.</text>
</comment>
<dbReference type="GO" id="GO:0009252">
    <property type="term" value="P:peptidoglycan biosynthetic process"/>
    <property type="evidence" value="ECO:0007669"/>
    <property type="project" value="UniProtKB-UniRule"/>
</dbReference>
<comment type="caution">
    <text evidence="7">Lacks conserved residue(s) required for the propagation of feature annotation.</text>
</comment>
<name>A0A0P7XZJ7_9HYPH</name>
<dbReference type="STRING" id="1653334.GA0071312_0258"/>
<dbReference type="SUPFAM" id="SSF53623">
    <property type="entry name" value="MurD-like peptide ligases, catalytic domain"/>
    <property type="match status" value="1"/>
</dbReference>
<dbReference type="InterPro" id="IPR005761">
    <property type="entry name" value="UDP-N-AcMur-Glu-dNH2Pim_ligase"/>
</dbReference>
<evidence type="ECO:0000256" key="3">
    <source>
        <dbReference type="ARBA" id="ARBA00022960"/>
    </source>
</evidence>
<evidence type="ECO:0000313" key="15">
    <source>
        <dbReference type="Proteomes" id="UP000182800"/>
    </source>
</evidence>
<accession>A0A0P7XZJ7</accession>
<dbReference type="Proteomes" id="UP000182800">
    <property type="component" value="Unassembled WGS sequence"/>
</dbReference>
<comment type="catalytic activity">
    <reaction evidence="7">
        <text>UDP-N-acetyl-alpha-D-muramoyl-L-alanyl-D-glutamate + meso-2,6-diaminopimelate + ATP = UDP-N-acetyl-alpha-D-muramoyl-L-alanyl-gamma-D-glutamyl-meso-2,6-diaminopimelate + ADP + phosphate + H(+)</text>
        <dbReference type="Rhea" id="RHEA:23676"/>
        <dbReference type="ChEBI" id="CHEBI:15378"/>
        <dbReference type="ChEBI" id="CHEBI:30616"/>
        <dbReference type="ChEBI" id="CHEBI:43474"/>
        <dbReference type="ChEBI" id="CHEBI:57791"/>
        <dbReference type="ChEBI" id="CHEBI:83900"/>
        <dbReference type="ChEBI" id="CHEBI:83905"/>
        <dbReference type="ChEBI" id="CHEBI:456216"/>
        <dbReference type="EC" id="6.3.2.13"/>
    </reaction>
</comment>
<feature type="domain" description="Mur ligase central" evidence="11">
    <location>
        <begin position="119"/>
        <end position="321"/>
    </location>
</feature>
<feature type="binding site" evidence="7">
    <location>
        <position position="465"/>
    </location>
    <ligand>
        <name>meso-2,6-diaminopimelate</name>
        <dbReference type="ChEBI" id="CHEBI:57791"/>
    </ligand>
</feature>
<evidence type="ECO:0000313" key="14">
    <source>
        <dbReference type="Proteomes" id="UP000050497"/>
    </source>
</evidence>
<feature type="binding site" evidence="7">
    <location>
        <begin position="121"/>
        <end position="127"/>
    </location>
    <ligand>
        <name>ATP</name>
        <dbReference type="ChEBI" id="CHEBI:30616"/>
    </ligand>
</feature>
<dbReference type="Gene3D" id="3.90.190.20">
    <property type="entry name" value="Mur ligase, C-terminal domain"/>
    <property type="match status" value="1"/>
</dbReference>
<comment type="cofactor">
    <cofactor evidence="7">
        <name>Mg(2+)</name>
        <dbReference type="ChEBI" id="CHEBI:18420"/>
    </cofactor>
</comment>
<comment type="PTM">
    <text evidence="7">Carboxylation is probably crucial for Mg(2+) binding and, consequently, for the gamma-phosphate positioning of ATP.</text>
</comment>
<dbReference type="SUPFAM" id="SSF63418">
    <property type="entry name" value="MurE/MurF N-terminal domain"/>
    <property type="match status" value="1"/>
</dbReference>
<evidence type="ECO:0000256" key="6">
    <source>
        <dbReference type="ARBA" id="ARBA00023316"/>
    </source>
</evidence>
<dbReference type="AlphaFoldDB" id="A0A0P7XZJ7"/>
<dbReference type="SUPFAM" id="SSF53244">
    <property type="entry name" value="MurD-like peptide ligases, peptide-binding domain"/>
    <property type="match status" value="1"/>
</dbReference>
<dbReference type="EMBL" id="LJSX01000024">
    <property type="protein sequence ID" value="KPQ09620.1"/>
    <property type="molecule type" value="Genomic_DNA"/>
</dbReference>
<keyword evidence="15" id="KW-1185">Reference proteome</keyword>
<feature type="binding site" evidence="7">
    <location>
        <position position="41"/>
    </location>
    <ligand>
        <name>UDP-N-acetyl-alpha-D-muramoyl-L-alanyl-D-glutamate</name>
        <dbReference type="ChEBI" id="CHEBI:83900"/>
    </ligand>
</feature>
<sequence length="496" mass="51982">MSESASHGAHMKEKSRRLADLLGPAGDAFDALEITGLTPDSRVVAPGFAFFAIPGVIADGARFVPQALARGARAIVAAGPRPDDLAHDIAWRRVANPRLALARAACAFYPRQPERIVAVTGTAGKSSVADFVRQIRLALGDAAASLGTLGVVTGQGAEYGALTTPDPVGLHRMLQDLTDRGITDLALEASSHGLDQHRLDGVRLAAAAFTNLGRDHLDYHPTMDAYLAAKMRLFDSLLPIGAPAIVNTDGDYAREAMTAIRAAGHLPLTVGTAGDFIRLERHETQGFAQGVGLVHAGRRHDLAIPLIGTFQIENALVAAALVIATGGDPERVFAALAQLTGVSGRLERVGEVNGGLCVVDYAHKPDALAHALDALRPFARGRLICIFGCGGDRDPGKRAIMGRIATARADHVIITDDNPRSEDPTLIRAAIRSEAPDAQEIGDRGAAIRAGVAMLGEGDVLVVAGKGHETGQIVGEQVLPFSDQETIRQAIAANLS</sequence>
<evidence type="ECO:0000256" key="7">
    <source>
        <dbReference type="HAMAP-Rule" id="MF_00208"/>
    </source>
</evidence>
<feature type="binding site" evidence="7">
    <location>
        <begin position="417"/>
        <end position="420"/>
    </location>
    <ligand>
        <name>meso-2,6-diaminopimelate</name>
        <dbReference type="ChEBI" id="CHEBI:57791"/>
    </ligand>
</feature>
<keyword evidence="2 7" id="KW-0132">Cell division</keyword>
<evidence type="ECO:0000259" key="10">
    <source>
        <dbReference type="Pfam" id="PF02875"/>
    </source>
</evidence>
<keyword evidence="7" id="KW-0963">Cytoplasm</keyword>
<evidence type="ECO:0000313" key="13">
    <source>
        <dbReference type="EMBL" id="SCC78391.1"/>
    </source>
</evidence>
<keyword evidence="6 7" id="KW-0961">Cell wall biogenesis/degradation</keyword>
<dbReference type="PANTHER" id="PTHR23135:SF4">
    <property type="entry name" value="UDP-N-ACETYLMURAMOYL-L-ALANYL-D-GLUTAMATE--2,6-DIAMINOPIMELATE LIGASE MURE HOMOLOG, CHLOROPLASTIC"/>
    <property type="match status" value="1"/>
</dbReference>
<dbReference type="GO" id="GO:0008360">
    <property type="term" value="P:regulation of cell shape"/>
    <property type="evidence" value="ECO:0007669"/>
    <property type="project" value="UniProtKB-KW"/>
</dbReference>
<feature type="binding site" evidence="7">
    <location>
        <position position="393"/>
    </location>
    <ligand>
        <name>meso-2,6-diaminopimelate</name>
        <dbReference type="ChEBI" id="CHEBI:57791"/>
    </ligand>
</feature>
<feature type="domain" description="Mur ligase C-terminal" evidence="10">
    <location>
        <begin position="344"/>
        <end position="467"/>
    </location>
</feature>
<feature type="short sequence motif" description="Meso-diaminopimelate recognition motif" evidence="7">
    <location>
        <begin position="417"/>
        <end position="420"/>
    </location>
</feature>
<dbReference type="GO" id="GO:0008765">
    <property type="term" value="F:UDP-N-acetylmuramoylalanyl-D-glutamate-2,6-diaminopimelate ligase activity"/>
    <property type="evidence" value="ECO:0007669"/>
    <property type="project" value="UniProtKB-UniRule"/>
</dbReference>
<dbReference type="NCBIfam" id="TIGR01085">
    <property type="entry name" value="murE"/>
    <property type="match status" value="1"/>
</dbReference>
<keyword evidence="7" id="KW-0547">Nucleotide-binding</keyword>
<keyword evidence="7" id="KW-0067">ATP-binding</keyword>
<evidence type="ECO:0000313" key="12">
    <source>
        <dbReference type="EMBL" id="KPQ09620.1"/>
    </source>
</evidence>
<feature type="binding site" evidence="7">
    <location>
        <position position="469"/>
    </location>
    <ligand>
        <name>meso-2,6-diaminopimelate</name>
        <dbReference type="ChEBI" id="CHEBI:57791"/>
    </ligand>
</feature>
<dbReference type="Gene3D" id="3.40.1190.10">
    <property type="entry name" value="Mur-like, catalytic domain"/>
    <property type="match status" value="1"/>
</dbReference>
<dbReference type="GO" id="GO:0000287">
    <property type="term" value="F:magnesium ion binding"/>
    <property type="evidence" value="ECO:0007669"/>
    <property type="project" value="UniProtKB-UniRule"/>
</dbReference>
<keyword evidence="3 7" id="KW-0133">Cell shape</keyword>
<evidence type="ECO:0000256" key="2">
    <source>
        <dbReference type="ARBA" id="ARBA00022618"/>
    </source>
</evidence>
<dbReference type="EMBL" id="FMBM01000001">
    <property type="protein sequence ID" value="SCC78391.1"/>
    <property type="molecule type" value="Genomic_DNA"/>
</dbReference>
<dbReference type="UniPathway" id="UPA00219"/>
<dbReference type="GO" id="GO:0071555">
    <property type="term" value="P:cell wall organization"/>
    <property type="evidence" value="ECO:0007669"/>
    <property type="project" value="UniProtKB-KW"/>
</dbReference>
<evidence type="ECO:0000256" key="8">
    <source>
        <dbReference type="RuleBase" id="RU004135"/>
    </source>
</evidence>
<dbReference type="NCBIfam" id="NF001126">
    <property type="entry name" value="PRK00139.1-4"/>
    <property type="match status" value="1"/>
</dbReference>
<comment type="subcellular location">
    <subcellularLocation>
        <location evidence="7 8">Cytoplasm</location>
    </subcellularLocation>
</comment>
<keyword evidence="4 7" id="KW-0573">Peptidoglycan synthesis</keyword>
<evidence type="ECO:0000256" key="1">
    <source>
        <dbReference type="ARBA" id="ARBA00005898"/>
    </source>
</evidence>
<reference evidence="13 15" key="2">
    <citation type="submission" date="2016-08" db="EMBL/GenBank/DDBJ databases">
        <authorList>
            <person name="Varghese N."/>
            <person name="Submissions Spin"/>
        </authorList>
    </citation>
    <scope>NUCLEOTIDE SEQUENCE [LARGE SCALE GENOMIC DNA]</scope>
    <source>
        <strain evidence="13 15">HL-109</strain>
    </source>
</reference>
<evidence type="ECO:0000256" key="4">
    <source>
        <dbReference type="ARBA" id="ARBA00022984"/>
    </source>
</evidence>
<feature type="binding site" evidence="7">
    <location>
        <begin position="163"/>
        <end position="164"/>
    </location>
    <ligand>
        <name>UDP-N-acetyl-alpha-D-muramoyl-L-alanyl-D-glutamate</name>
        <dbReference type="ChEBI" id="CHEBI:83900"/>
    </ligand>
</feature>
<dbReference type="InterPro" id="IPR036565">
    <property type="entry name" value="Mur-like_cat_sf"/>
</dbReference>
<dbReference type="Gene3D" id="3.40.1390.10">
    <property type="entry name" value="MurE/MurF, N-terminal domain"/>
    <property type="match status" value="1"/>
</dbReference>
<protein>
    <recommendedName>
        <fullName evidence="7">UDP-N-acetylmuramoyl-L-alanyl-D-glutamate--2,6-diaminopimelate ligase</fullName>
        <ecNumber evidence="7">6.3.2.13</ecNumber>
    </recommendedName>
    <alternativeName>
        <fullName evidence="7">Meso-A2pm-adding enzyme</fullName>
    </alternativeName>
    <alternativeName>
        <fullName evidence="7">Meso-diaminopimelate-adding enzyme</fullName>
    </alternativeName>
    <alternativeName>
        <fullName evidence="7">UDP-MurNAc-L-Ala-D-Glu:meso-diaminopimelate ligase</fullName>
    </alternativeName>
    <alternativeName>
        <fullName evidence="7">UDP-MurNAc-tripeptide synthetase</fullName>
    </alternativeName>
    <alternativeName>
        <fullName evidence="7">UDP-N-acetylmuramyl-tripeptide synthetase</fullName>
    </alternativeName>
</protein>
<evidence type="ECO:0000259" key="11">
    <source>
        <dbReference type="Pfam" id="PF08245"/>
    </source>
</evidence>
<keyword evidence="7 12" id="KW-0436">Ligase</keyword>
<evidence type="ECO:0000259" key="9">
    <source>
        <dbReference type="Pfam" id="PF01225"/>
    </source>
</evidence>
<dbReference type="GO" id="GO:0051301">
    <property type="term" value="P:cell division"/>
    <property type="evidence" value="ECO:0007669"/>
    <property type="project" value="UniProtKB-KW"/>
</dbReference>
<dbReference type="HAMAP" id="MF_00208">
    <property type="entry name" value="MurE"/>
    <property type="match status" value="1"/>
</dbReference>
<gene>
    <name evidence="7 12" type="primary">murE</name>
    <name evidence="13" type="ORF">GA0071312_0258</name>
    <name evidence="12" type="ORF">HLUCCO17_13885</name>
</gene>
<dbReference type="PANTHER" id="PTHR23135">
    <property type="entry name" value="MUR LIGASE FAMILY MEMBER"/>
    <property type="match status" value="1"/>
</dbReference>
<dbReference type="InterPro" id="IPR035911">
    <property type="entry name" value="MurE/MurF_N"/>
</dbReference>
<comment type="pathway">
    <text evidence="7 8">Cell wall biogenesis; peptidoglycan biosynthesis.</text>
</comment>
<keyword evidence="5 7" id="KW-0131">Cell cycle</keyword>
<dbReference type="InterPro" id="IPR004101">
    <property type="entry name" value="Mur_ligase_C"/>
</dbReference>
<dbReference type="InterPro" id="IPR000713">
    <property type="entry name" value="Mur_ligase_N"/>
</dbReference>
<dbReference type="EC" id="6.3.2.13" evidence="7"/>
<feature type="binding site" evidence="7">
    <location>
        <position position="190"/>
    </location>
    <ligand>
        <name>UDP-N-acetyl-alpha-D-muramoyl-L-alanyl-D-glutamate</name>
        <dbReference type="ChEBI" id="CHEBI:83900"/>
    </ligand>
</feature>
<dbReference type="NCBIfam" id="NF001124">
    <property type="entry name" value="PRK00139.1-2"/>
    <property type="match status" value="1"/>
</dbReference>
<feature type="modified residue" description="N6-carboxylysine" evidence="7">
    <location>
        <position position="230"/>
    </location>
</feature>
<dbReference type="Pfam" id="PF01225">
    <property type="entry name" value="Mur_ligase"/>
    <property type="match status" value="1"/>
</dbReference>
<dbReference type="PATRIC" id="fig|1653334.4.peg.580"/>
<comment type="similarity">
    <text evidence="1 7">Belongs to the MurCDEF family. MurE subfamily.</text>
</comment>